<dbReference type="Pfam" id="PF25858">
    <property type="entry name" value="DUF7958"/>
    <property type="match status" value="1"/>
</dbReference>
<dbReference type="EMBL" id="SHMR01000001">
    <property type="protein sequence ID" value="RZH69590.1"/>
    <property type="molecule type" value="Genomic_DNA"/>
</dbReference>
<organism evidence="1 2">
    <name type="scientific">Natrinema altunense</name>
    <dbReference type="NCBI Taxonomy" id="222984"/>
    <lineage>
        <taxon>Archaea</taxon>
        <taxon>Methanobacteriati</taxon>
        <taxon>Methanobacteriota</taxon>
        <taxon>Stenosarchaea group</taxon>
        <taxon>Halobacteria</taxon>
        <taxon>Halobacteriales</taxon>
        <taxon>Natrialbaceae</taxon>
        <taxon>Natrinema</taxon>
    </lineage>
</organism>
<name>A0A482Y3Y9_9EURY</name>
<comment type="caution">
    <text evidence="1">The sequence shown here is derived from an EMBL/GenBank/DDBJ whole genome shotgun (WGS) entry which is preliminary data.</text>
</comment>
<evidence type="ECO:0000313" key="1">
    <source>
        <dbReference type="EMBL" id="RZH69590.1"/>
    </source>
</evidence>
<proteinExistence type="predicted"/>
<accession>A0A482Y3Y9</accession>
<gene>
    <name evidence="1" type="ORF">ELS17_09340</name>
</gene>
<dbReference type="RefSeq" id="WP_130170394.1">
    <property type="nucleotide sequence ID" value="NZ_SHMR01000001.1"/>
</dbReference>
<dbReference type="OrthoDB" id="201005at2157"/>
<dbReference type="AlphaFoldDB" id="A0A482Y3Y9"/>
<evidence type="ECO:0000313" key="2">
    <source>
        <dbReference type="Proteomes" id="UP000292704"/>
    </source>
</evidence>
<protein>
    <submittedName>
        <fullName evidence="1">Uncharacterized protein</fullName>
    </submittedName>
</protein>
<dbReference type="InterPro" id="IPR058264">
    <property type="entry name" value="DUF7958"/>
</dbReference>
<reference evidence="1 2" key="1">
    <citation type="submission" date="2019-02" db="EMBL/GenBank/DDBJ databases">
        <title>Genome analysis provides insights into bioremediation potentialities and Haloocin production by Natrinema altunense strain 4.1R isolated from Chott Douz in Tunisian desert.</title>
        <authorList>
            <person name="Najjari A."/>
            <person name="Youssef N."/>
            <person name="Ben Dhia O."/>
            <person name="Ferjani R."/>
            <person name="El Hidri D."/>
            <person name="Ouzari H.I."/>
            <person name="Cherif A."/>
        </authorList>
    </citation>
    <scope>NUCLEOTIDE SEQUENCE [LARGE SCALE GENOMIC DNA]</scope>
    <source>
        <strain evidence="1 2">4.1R</strain>
    </source>
</reference>
<sequence length="330" mass="37867">MNATIIGEDETDIGTKVIDNEGIEHQVEMHKETGEIYAHAQDAYPDDPEKRSSHEDEMISQVQKYAQWHVYCEREYDTLPPRRNPDRIAATLATIREMDDAEFERHFGTLVQQLNSYGDDTVDRPIELEDAVPHEEGVVYKQDVYLDATIEDVRGYHEEFADDVESFATAVVDRLAEAGVFGTLSDRLGEFLESDGSDDVDSQSTDTTPSEHLRQFGFTHVSEPYYMYHRKNKPARTVGGEDTYQRAPDTVIEVIPTPTLAESVDYFRAFLAHHLLCQIRDTYIGMGVEPPVPYRMLGTGIHHYTIKYKHFDMYPMYFDTDAEIDGYGYY</sequence>
<dbReference type="Proteomes" id="UP000292704">
    <property type="component" value="Unassembled WGS sequence"/>
</dbReference>